<keyword evidence="3" id="KW-1185">Reference proteome</keyword>
<gene>
    <name evidence="2" type="ORF">CAUJ_LOCUS121</name>
</gene>
<reference evidence="2" key="1">
    <citation type="submission" date="2020-10" db="EMBL/GenBank/DDBJ databases">
        <authorList>
            <person name="Kikuchi T."/>
        </authorList>
    </citation>
    <scope>NUCLEOTIDE SEQUENCE</scope>
    <source>
        <strain evidence="2">NKZ352</strain>
    </source>
</reference>
<dbReference type="AlphaFoldDB" id="A0A8S1GNF7"/>
<organism evidence="2 3">
    <name type="scientific">Caenorhabditis auriculariae</name>
    <dbReference type="NCBI Taxonomy" id="2777116"/>
    <lineage>
        <taxon>Eukaryota</taxon>
        <taxon>Metazoa</taxon>
        <taxon>Ecdysozoa</taxon>
        <taxon>Nematoda</taxon>
        <taxon>Chromadorea</taxon>
        <taxon>Rhabditida</taxon>
        <taxon>Rhabditina</taxon>
        <taxon>Rhabditomorpha</taxon>
        <taxon>Rhabditoidea</taxon>
        <taxon>Rhabditidae</taxon>
        <taxon>Peloderinae</taxon>
        <taxon>Caenorhabditis</taxon>
    </lineage>
</organism>
<feature type="chain" id="PRO_5035818638" evidence="1">
    <location>
        <begin position="21"/>
        <end position="70"/>
    </location>
</feature>
<protein>
    <submittedName>
        <fullName evidence="2">Uncharacterized protein</fullName>
    </submittedName>
</protein>
<proteinExistence type="predicted"/>
<name>A0A8S1GNF7_9PELO</name>
<evidence type="ECO:0000313" key="2">
    <source>
        <dbReference type="EMBL" id="CAD6184202.1"/>
    </source>
</evidence>
<dbReference type="Proteomes" id="UP000835052">
    <property type="component" value="Unassembled WGS sequence"/>
</dbReference>
<dbReference type="EMBL" id="CAJGYM010000001">
    <property type="protein sequence ID" value="CAD6184202.1"/>
    <property type="molecule type" value="Genomic_DNA"/>
</dbReference>
<accession>A0A8S1GNF7</accession>
<evidence type="ECO:0000256" key="1">
    <source>
        <dbReference type="SAM" id="SignalP"/>
    </source>
</evidence>
<keyword evidence="1" id="KW-0732">Signal</keyword>
<sequence length="70" mass="7323">MRARCGTVVLFNLATAEATAARSSGKAADRIGLVPGIVSPASQLVELRPPWIFEDVTLINEGGFLAIAVI</sequence>
<feature type="signal peptide" evidence="1">
    <location>
        <begin position="1"/>
        <end position="20"/>
    </location>
</feature>
<comment type="caution">
    <text evidence="2">The sequence shown here is derived from an EMBL/GenBank/DDBJ whole genome shotgun (WGS) entry which is preliminary data.</text>
</comment>
<evidence type="ECO:0000313" key="3">
    <source>
        <dbReference type="Proteomes" id="UP000835052"/>
    </source>
</evidence>